<dbReference type="EMBL" id="JBBNAG010000004">
    <property type="protein sequence ID" value="KAK9140562.1"/>
    <property type="molecule type" value="Genomic_DNA"/>
</dbReference>
<organism evidence="1 2">
    <name type="scientific">Stephania cephalantha</name>
    <dbReference type="NCBI Taxonomy" id="152367"/>
    <lineage>
        <taxon>Eukaryota</taxon>
        <taxon>Viridiplantae</taxon>
        <taxon>Streptophyta</taxon>
        <taxon>Embryophyta</taxon>
        <taxon>Tracheophyta</taxon>
        <taxon>Spermatophyta</taxon>
        <taxon>Magnoliopsida</taxon>
        <taxon>Ranunculales</taxon>
        <taxon>Menispermaceae</taxon>
        <taxon>Menispermoideae</taxon>
        <taxon>Cissampelideae</taxon>
        <taxon>Stephania</taxon>
    </lineage>
</organism>
<reference evidence="1 2" key="1">
    <citation type="submission" date="2024-01" db="EMBL/GenBank/DDBJ databases">
        <title>Genome assemblies of Stephania.</title>
        <authorList>
            <person name="Yang L."/>
        </authorList>
    </citation>
    <scope>NUCLEOTIDE SEQUENCE [LARGE SCALE GENOMIC DNA]</scope>
    <source>
        <strain evidence="1">JXDWG</strain>
        <tissue evidence="1">Leaf</tissue>
    </source>
</reference>
<accession>A0AAP0JUR2</accession>
<evidence type="ECO:0000313" key="2">
    <source>
        <dbReference type="Proteomes" id="UP001419268"/>
    </source>
</evidence>
<sequence length="104" mass="11916">MWLNISGEARIAEAASRKRRKDYSALTVAAAHTPTTMARQWWWWWCFVREEEGTQRSCLGFVGSETTLDSESKNSIEGMIHSPAKGRLHSYEILFEDTGYATRT</sequence>
<dbReference type="AlphaFoldDB" id="A0AAP0JUR2"/>
<proteinExistence type="predicted"/>
<dbReference type="Proteomes" id="UP001419268">
    <property type="component" value="Unassembled WGS sequence"/>
</dbReference>
<gene>
    <name evidence="1" type="ORF">Scep_010243</name>
</gene>
<name>A0AAP0JUR2_9MAGN</name>
<keyword evidence="2" id="KW-1185">Reference proteome</keyword>
<comment type="caution">
    <text evidence="1">The sequence shown here is derived from an EMBL/GenBank/DDBJ whole genome shotgun (WGS) entry which is preliminary data.</text>
</comment>
<protein>
    <submittedName>
        <fullName evidence="1">Uncharacterized protein</fullName>
    </submittedName>
</protein>
<evidence type="ECO:0000313" key="1">
    <source>
        <dbReference type="EMBL" id="KAK9140562.1"/>
    </source>
</evidence>